<sequence length="907" mass="102212">MQKTLLRYIWEHTKPQQVFILLIVALSMIPYFLAFDLPKQIINGPIQGQGFEDLSATQTFMDFSFTIPLLGYTFGFDGFPLDRMQTLVALSLVFLLLVVINGAFKYYINTYKGRLGERLLRRIRFELVDRVLRFPPRHAKSLNGAEIASMIKDEVEPFGGFTGDAFVQPALLGGQALAALFFIILQNFWLGMVAAFMVAIQVIIIPKMRRRLIELGRQRQITARRLAGKVNEVVEGLGTIHAYDTSNFERADVASRLGEIYRIRYDLYQWKFLVKFLNNFLSQVTPFLFYLIGGYLTLRGTLDVGQLVAVINAYKDLPGPLKELIDWDQARQDVQVKYEQIFENFEVEDLINPALHALTPAAAQPRSETLQAVSVSISDDSGAKVVDHVTLKIDRGETVAMVDHAGRGAEAMAEAFGRMAWPSSGRICLGDNDIRELPESVTGRHISYVSTDSYFFHGSLKDNLLYGLKHAPVKKYEYEGLKARQRLWEIREARKAGNPHLDIRAGWVDYSYAALGNGAKEDLRKSLLAALDAVQLTDDVLELALHSIINPEEDPDFAARVVEMRRALRTRMNELGMDSLVIPFEPDGYNAQATVAENLLFGATLAPLTPDNELLSSEHFYTALNKVGLQRPFAEIGRTVARNLVEIFGGLPADHPFFRQVTSLSAEDISYYQSLLQRKNEPKPVNFRLSEADKAFIRLTLEYIEPRYRLGILTDELKDKIVGSRELFYTELPAHLRELVERYDPDKYVSVATLRENIVFGKLSNSNADGVAELRTLAGTVSRELGFADQLLNAGLDYDIGAGGRRLTPIQRRKLNLARALIRRSDYYVFNKPLPGLERHTQEEIVQNVLAFLGQQENDPAVIWVLSNISLSRLFDKVVMFDGGAILEEGSYETLEQESGTFKALVA</sequence>
<feature type="transmembrane region" description="Helical" evidence="5">
    <location>
        <begin position="18"/>
        <end position="35"/>
    </location>
</feature>
<dbReference type="SUPFAM" id="SSF52540">
    <property type="entry name" value="P-loop containing nucleoside triphosphate hydrolases"/>
    <property type="match status" value="2"/>
</dbReference>
<evidence type="ECO:0000256" key="4">
    <source>
        <dbReference type="ARBA" id="ARBA00023136"/>
    </source>
</evidence>
<reference evidence="8 9" key="1">
    <citation type="submission" date="2019-06" db="EMBL/GenBank/DDBJ databases">
        <title>The draft genome of Rhizobium smilacinae PTYR-5.</title>
        <authorList>
            <person name="Liu L."/>
            <person name="Li L."/>
            <person name="Zhang X."/>
        </authorList>
    </citation>
    <scope>NUCLEOTIDE SEQUENCE [LARGE SCALE GENOMIC DNA]</scope>
    <source>
        <strain evidence="8 9">PTYR-5</strain>
    </source>
</reference>
<evidence type="ECO:0000313" key="8">
    <source>
        <dbReference type="EMBL" id="TNM66493.1"/>
    </source>
</evidence>
<dbReference type="GO" id="GO:0016887">
    <property type="term" value="F:ATP hydrolysis activity"/>
    <property type="evidence" value="ECO:0007669"/>
    <property type="project" value="InterPro"/>
</dbReference>
<feature type="transmembrane region" description="Helical" evidence="5">
    <location>
        <begin position="176"/>
        <end position="205"/>
    </location>
</feature>
<dbReference type="Pfam" id="PF00664">
    <property type="entry name" value="ABC_membrane"/>
    <property type="match status" value="1"/>
</dbReference>
<dbReference type="Gene3D" id="1.20.1560.10">
    <property type="entry name" value="ABC transporter type 1, transmembrane domain"/>
    <property type="match status" value="1"/>
</dbReference>
<dbReference type="InterPro" id="IPR003439">
    <property type="entry name" value="ABC_transporter-like_ATP-bd"/>
</dbReference>
<dbReference type="Gene3D" id="3.40.50.300">
    <property type="entry name" value="P-loop containing nucleotide triphosphate hydrolases"/>
    <property type="match status" value="2"/>
</dbReference>
<dbReference type="InterPro" id="IPR036640">
    <property type="entry name" value="ABC1_TM_sf"/>
</dbReference>
<feature type="transmembrane region" description="Helical" evidence="5">
    <location>
        <begin position="55"/>
        <end position="75"/>
    </location>
</feature>
<feature type="domain" description="ABC transporter" evidence="6">
    <location>
        <begin position="370"/>
        <end position="907"/>
    </location>
</feature>
<dbReference type="RefSeq" id="WP_139675886.1">
    <property type="nucleotide sequence ID" value="NZ_VDMN01000001.1"/>
</dbReference>
<dbReference type="PANTHER" id="PTHR24221:SF646">
    <property type="entry name" value="HAEMOLYSIN SECRETION ATP-BINDING PROTEIN"/>
    <property type="match status" value="1"/>
</dbReference>
<dbReference type="PROSITE" id="PS50929">
    <property type="entry name" value="ABC_TM1F"/>
    <property type="match status" value="1"/>
</dbReference>
<organism evidence="8 9">
    <name type="scientific">Aliirhizobium smilacinae</name>
    <dbReference type="NCBI Taxonomy" id="1395944"/>
    <lineage>
        <taxon>Bacteria</taxon>
        <taxon>Pseudomonadati</taxon>
        <taxon>Pseudomonadota</taxon>
        <taxon>Alphaproteobacteria</taxon>
        <taxon>Hyphomicrobiales</taxon>
        <taxon>Rhizobiaceae</taxon>
        <taxon>Aliirhizobium</taxon>
    </lineage>
</organism>
<dbReference type="InterPro" id="IPR027417">
    <property type="entry name" value="P-loop_NTPase"/>
</dbReference>
<dbReference type="GO" id="GO:0005886">
    <property type="term" value="C:plasma membrane"/>
    <property type="evidence" value="ECO:0007669"/>
    <property type="project" value="UniProtKB-SubCell"/>
</dbReference>
<dbReference type="EMBL" id="VDMN01000001">
    <property type="protein sequence ID" value="TNM66493.1"/>
    <property type="molecule type" value="Genomic_DNA"/>
</dbReference>
<dbReference type="GO" id="GO:0005524">
    <property type="term" value="F:ATP binding"/>
    <property type="evidence" value="ECO:0007669"/>
    <property type="project" value="UniProtKB-KW"/>
</dbReference>
<keyword evidence="8" id="KW-0547">Nucleotide-binding</keyword>
<evidence type="ECO:0000256" key="5">
    <source>
        <dbReference type="SAM" id="Phobius"/>
    </source>
</evidence>
<dbReference type="Proteomes" id="UP000311605">
    <property type="component" value="Unassembled WGS sequence"/>
</dbReference>
<name>A0A5C4XTL0_9HYPH</name>
<evidence type="ECO:0000259" key="7">
    <source>
        <dbReference type="PROSITE" id="PS50929"/>
    </source>
</evidence>
<comment type="subcellular location">
    <subcellularLocation>
        <location evidence="1">Cell membrane</location>
        <topology evidence="1">Multi-pass membrane protein</topology>
    </subcellularLocation>
</comment>
<evidence type="ECO:0000256" key="2">
    <source>
        <dbReference type="ARBA" id="ARBA00022692"/>
    </source>
</evidence>
<proteinExistence type="predicted"/>
<keyword evidence="2 5" id="KW-0812">Transmembrane</keyword>
<feature type="domain" description="ABC transmembrane type-1" evidence="7">
    <location>
        <begin position="85"/>
        <end position="326"/>
    </location>
</feature>
<evidence type="ECO:0000256" key="3">
    <source>
        <dbReference type="ARBA" id="ARBA00022989"/>
    </source>
</evidence>
<evidence type="ECO:0000313" key="9">
    <source>
        <dbReference type="Proteomes" id="UP000311605"/>
    </source>
</evidence>
<dbReference type="InterPro" id="IPR039421">
    <property type="entry name" value="Type_1_exporter"/>
</dbReference>
<accession>A0A5C4XTL0</accession>
<evidence type="ECO:0000256" key="1">
    <source>
        <dbReference type="ARBA" id="ARBA00004651"/>
    </source>
</evidence>
<protein>
    <submittedName>
        <fullName evidence="8">ABC transporter ATP-binding protein</fullName>
    </submittedName>
</protein>
<comment type="caution">
    <text evidence="8">The sequence shown here is derived from an EMBL/GenBank/DDBJ whole genome shotgun (WGS) entry which is preliminary data.</text>
</comment>
<dbReference type="SUPFAM" id="SSF90123">
    <property type="entry name" value="ABC transporter transmembrane region"/>
    <property type="match status" value="1"/>
</dbReference>
<feature type="transmembrane region" description="Helical" evidence="5">
    <location>
        <begin position="87"/>
        <end position="108"/>
    </location>
</feature>
<evidence type="ECO:0000259" key="6">
    <source>
        <dbReference type="PROSITE" id="PS50893"/>
    </source>
</evidence>
<dbReference type="OrthoDB" id="9760920at2"/>
<dbReference type="GO" id="GO:0140359">
    <property type="term" value="F:ABC-type transporter activity"/>
    <property type="evidence" value="ECO:0007669"/>
    <property type="project" value="InterPro"/>
</dbReference>
<dbReference type="CDD" id="cd07346">
    <property type="entry name" value="ABC_6TM_exporters"/>
    <property type="match status" value="1"/>
</dbReference>
<keyword evidence="9" id="KW-1185">Reference proteome</keyword>
<gene>
    <name evidence="8" type="ORF">FHP24_09935</name>
</gene>
<dbReference type="PROSITE" id="PS50893">
    <property type="entry name" value="ABC_TRANSPORTER_2"/>
    <property type="match status" value="1"/>
</dbReference>
<keyword evidence="8" id="KW-0067">ATP-binding</keyword>
<dbReference type="InterPro" id="IPR011527">
    <property type="entry name" value="ABC1_TM_dom"/>
</dbReference>
<dbReference type="GO" id="GO:0034040">
    <property type="term" value="F:ATPase-coupled lipid transmembrane transporter activity"/>
    <property type="evidence" value="ECO:0007669"/>
    <property type="project" value="TreeGrafter"/>
</dbReference>
<keyword evidence="3 5" id="KW-1133">Transmembrane helix</keyword>
<keyword evidence="4 5" id="KW-0472">Membrane</keyword>
<dbReference type="AlphaFoldDB" id="A0A5C4XTL0"/>
<dbReference type="PANTHER" id="PTHR24221">
    <property type="entry name" value="ATP-BINDING CASSETTE SUB-FAMILY B"/>
    <property type="match status" value="1"/>
</dbReference>